<name>A0ABX2EC84_9BURK</name>
<dbReference type="SUPFAM" id="SSF48371">
    <property type="entry name" value="ARM repeat"/>
    <property type="match status" value="1"/>
</dbReference>
<dbReference type="PANTHER" id="PTHR41291:SF1">
    <property type="entry name" value="DNA ALKYLATION REPAIR PROTEIN"/>
    <property type="match status" value="1"/>
</dbReference>
<proteinExistence type="predicted"/>
<reference evidence="2 3" key="1">
    <citation type="submission" date="2020-05" db="EMBL/GenBank/DDBJ databases">
        <title>Aquincola sp. isolate from soil.</title>
        <authorList>
            <person name="Han J."/>
            <person name="Kim D.-U."/>
        </authorList>
    </citation>
    <scope>NUCLEOTIDE SEQUENCE [LARGE SCALE GENOMIC DNA]</scope>
    <source>
        <strain evidence="2 3">S2</strain>
    </source>
</reference>
<keyword evidence="3" id="KW-1185">Reference proteome</keyword>
<comment type="caution">
    <text evidence="2">The sequence shown here is derived from an EMBL/GenBank/DDBJ whole genome shotgun (WGS) entry which is preliminary data.</text>
</comment>
<feature type="region of interest" description="Disordered" evidence="1">
    <location>
        <begin position="211"/>
        <end position="236"/>
    </location>
</feature>
<dbReference type="PANTHER" id="PTHR41291">
    <property type="entry name" value="DNA ALKYLATION REPAIR PROTEIN"/>
    <property type="match status" value="1"/>
</dbReference>
<organism evidence="2 3">
    <name type="scientific">Pseudaquabacterium terrae</name>
    <dbReference type="NCBI Taxonomy" id="2732868"/>
    <lineage>
        <taxon>Bacteria</taxon>
        <taxon>Pseudomonadati</taxon>
        <taxon>Pseudomonadota</taxon>
        <taxon>Betaproteobacteria</taxon>
        <taxon>Burkholderiales</taxon>
        <taxon>Sphaerotilaceae</taxon>
        <taxon>Pseudaquabacterium</taxon>
    </lineage>
</organism>
<dbReference type="CDD" id="cd06561">
    <property type="entry name" value="AlkD_like"/>
    <property type="match status" value="1"/>
</dbReference>
<accession>A0ABX2EC84</accession>
<dbReference type="Proteomes" id="UP000737171">
    <property type="component" value="Unassembled WGS sequence"/>
</dbReference>
<dbReference type="EMBL" id="JABRWJ010000001">
    <property type="protein sequence ID" value="NRF66029.1"/>
    <property type="molecule type" value="Genomic_DNA"/>
</dbReference>
<feature type="compositionally biased region" description="Pro residues" evidence="1">
    <location>
        <begin position="226"/>
        <end position="236"/>
    </location>
</feature>
<evidence type="ECO:0000313" key="2">
    <source>
        <dbReference type="EMBL" id="NRF66029.1"/>
    </source>
</evidence>
<sequence length="236" mass="26077">MAALQAAASESHRQGLTRFAIPIEHAIGVPMAAIQAIAKRWARSHALAEQLWRHGGYESRMLAAYVDDPAQVTVAQMDRWCADFDNWAICDTLCFALFDRTPHAWDRLQAWAARDEEYVRRAAFALAWGLSVHDKQAPDRLFLDALKRIEQAAGDERHFVKKAVNMALRGIGKRNPALHAAAVALAARLAESSNPATRWIGKDAARELASQSVVERVSRARGSAPSPRPAPSPSRR</sequence>
<dbReference type="InterPro" id="IPR014825">
    <property type="entry name" value="DNA_alkylation"/>
</dbReference>
<evidence type="ECO:0000256" key="1">
    <source>
        <dbReference type="SAM" id="MobiDB-lite"/>
    </source>
</evidence>
<dbReference type="Gene3D" id="1.25.10.90">
    <property type="match status" value="1"/>
</dbReference>
<gene>
    <name evidence="2" type="ORF">HLB44_03400</name>
</gene>
<evidence type="ECO:0000313" key="3">
    <source>
        <dbReference type="Proteomes" id="UP000737171"/>
    </source>
</evidence>
<protein>
    <submittedName>
        <fullName evidence="2">DNA alkylation repair protein</fullName>
    </submittedName>
</protein>
<dbReference type="InterPro" id="IPR016024">
    <property type="entry name" value="ARM-type_fold"/>
</dbReference>
<dbReference type="Pfam" id="PF08713">
    <property type="entry name" value="DNA_alkylation"/>
    <property type="match status" value="1"/>
</dbReference>